<evidence type="ECO:0000313" key="4">
    <source>
        <dbReference type="EMBL" id="CAG5038297.1"/>
    </source>
</evidence>
<dbReference type="EMBL" id="CAJQZP010001306">
    <property type="protein sequence ID" value="CAG5038297.1"/>
    <property type="molecule type" value="Genomic_DNA"/>
</dbReference>
<proteinExistence type="inferred from homology"/>
<sequence>MSLFYEILAGVWVRNGLQIKGQAMTYIQANFCNSMVDMDIYWLQICAAHLPADQFLDMCIDMFGVREWLSMTPLSPAQAAEQDAMLEGLLTFLAILVSSRTNLGNDELTQSRLEVSTLLAAGDKTHSQLLELMPERSGNAHTRNFETVLKELSTYRAPPRGSENLEQGLFVPRAEVWERHYDPLHVLRRAVHRRDFHASMDRFTAYVREKQKAESGGAGSGTGGGAASGSASGAASGTLWPPLRPALPPPAAAGDPRRICLSGKTLYG</sequence>
<feature type="compositionally biased region" description="Gly residues" evidence="2">
    <location>
        <begin position="216"/>
        <end position="227"/>
    </location>
</feature>
<feature type="compositionally biased region" description="Low complexity" evidence="2">
    <location>
        <begin position="228"/>
        <end position="241"/>
    </location>
</feature>
<keyword evidence="1" id="KW-0863">Zinc-finger</keyword>
<comment type="caution">
    <text evidence="4">The sequence shown here is derived from an EMBL/GenBank/DDBJ whole genome shotgun (WGS) entry which is preliminary data.</text>
</comment>
<organism evidence="4 5">
    <name type="scientific">Parnassius apollo</name>
    <name type="common">Apollo butterfly</name>
    <name type="synonym">Papilio apollo</name>
    <dbReference type="NCBI Taxonomy" id="110799"/>
    <lineage>
        <taxon>Eukaryota</taxon>
        <taxon>Metazoa</taxon>
        <taxon>Ecdysozoa</taxon>
        <taxon>Arthropoda</taxon>
        <taxon>Hexapoda</taxon>
        <taxon>Insecta</taxon>
        <taxon>Pterygota</taxon>
        <taxon>Neoptera</taxon>
        <taxon>Endopterygota</taxon>
        <taxon>Lepidoptera</taxon>
        <taxon>Glossata</taxon>
        <taxon>Ditrysia</taxon>
        <taxon>Papilionoidea</taxon>
        <taxon>Papilionidae</taxon>
        <taxon>Parnassiinae</taxon>
        <taxon>Parnassini</taxon>
        <taxon>Parnassius</taxon>
        <taxon>Parnassius</taxon>
    </lineage>
</organism>
<protein>
    <recommendedName>
        <fullName evidence="1">E3 ubiquitin-protein ligase</fullName>
        <ecNumber evidence="1">2.3.2.27</ecNumber>
    </recommendedName>
</protein>
<dbReference type="Proteomes" id="UP000691718">
    <property type="component" value="Unassembled WGS sequence"/>
</dbReference>
<evidence type="ECO:0000259" key="3">
    <source>
        <dbReference type="Pfam" id="PF22960"/>
    </source>
</evidence>
<accession>A0A8S3XU86</accession>
<feature type="domain" description="E3 ubiquitin-protein ligase UBR1-like winged-helix" evidence="3">
    <location>
        <begin position="112"/>
        <end position="211"/>
    </location>
</feature>
<dbReference type="PANTHER" id="PTHR21497:SF39">
    <property type="entry name" value="E3 UBIQUITIN-PROTEIN LIGASE UBR3"/>
    <property type="match status" value="1"/>
</dbReference>
<comment type="function">
    <text evidence="1">Ubiquitin ligase protein which is a component of the N-end rule pathway. Recognizes and binds to proteins bearing specific N-terminal residues that are destabilizing according to the N-end rule, leading to their ubiquitination and subsequent degradation.</text>
</comment>
<evidence type="ECO:0000256" key="2">
    <source>
        <dbReference type="SAM" id="MobiDB-lite"/>
    </source>
</evidence>
<dbReference type="PANTHER" id="PTHR21497">
    <property type="entry name" value="UBIQUITIN LIGASE E3 ALPHA-RELATED"/>
    <property type="match status" value="1"/>
</dbReference>
<keyword evidence="1" id="KW-0479">Metal-binding</keyword>
<comment type="pathway">
    <text evidence="1">Protein modification; protein ubiquitination.</text>
</comment>
<reference evidence="4" key="1">
    <citation type="submission" date="2021-04" db="EMBL/GenBank/DDBJ databases">
        <authorList>
            <person name="Tunstrom K."/>
        </authorList>
    </citation>
    <scope>NUCLEOTIDE SEQUENCE</scope>
</reference>
<keyword evidence="1" id="KW-0833">Ubl conjugation pathway</keyword>
<keyword evidence="5" id="KW-1185">Reference proteome</keyword>
<dbReference type="GO" id="GO:0008270">
    <property type="term" value="F:zinc ion binding"/>
    <property type="evidence" value="ECO:0007669"/>
    <property type="project" value="UniProtKB-UniRule"/>
</dbReference>
<dbReference type="GO" id="GO:0016567">
    <property type="term" value="P:protein ubiquitination"/>
    <property type="evidence" value="ECO:0007669"/>
    <property type="project" value="UniProtKB-UniRule"/>
</dbReference>
<feature type="region of interest" description="Disordered" evidence="2">
    <location>
        <begin position="214"/>
        <end position="255"/>
    </location>
</feature>
<keyword evidence="1" id="KW-0808">Transferase</keyword>
<comment type="catalytic activity">
    <reaction evidence="1">
        <text>S-ubiquitinyl-[E2 ubiquitin-conjugating enzyme]-L-cysteine + [acceptor protein]-L-lysine = [E2 ubiquitin-conjugating enzyme]-L-cysteine + N(6)-ubiquitinyl-[acceptor protein]-L-lysine.</text>
        <dbReference type="EC" id="2.3.2.27"/>
    </reaction>
</comment>
<dbReference type="GO" id="GO:0061630">
    <property type="term" value="F:ubiquitin protein ligase activity"/>
    <property type="evidence" value="ECO:0007669"/>
    <property type="project" value="UniProtKB-UniRule"/>
</dbReference>
<comment type="similarity">
    <text evidence="1">Belongs to the E3 ubiquitin-protein ligase UBR1-like family.</text>
</comment>
<dbReference type="InterPro" id="IPR039164">
    <property type="entry name" value="UBR1-like"/>
</dbReference>
<dbReference type="GO" id="GO:0005737">
    <property type="term" value="C:cytoplasm"/>
    <property type="evidence" value="ECO:0007669"/>
    <property type="project" value="TreeGrafter"/>
</dbReference>
<dbReference type="InterPro" id="IPR055194">
    <property type="entry name" value="UBR1-like_WH"/>
</dbReference>
<feature type="compositionally biased region" description="Pro residues" evidence="2">
    <location>
        <begin position="242"/>
        <end position="251"/>
    </location>
</feature>
<name>A0A8S3XU86_PARAO</name>
<dbReference type="GO" id="GO:0000151">
    <property type="term" value="C:ubiquitin ligase complex"/>
    <property type="evidence" value="ECO:0007669"/>
    <property type="project" value="TreeGrafter"/>
</dbReference>
<evidence type="ECO:0000313" key="5">
    <source>
        <dbReference type="Proteomes" id="UP000691718"/>
    </source>
</evidence>
<dbReference type="GO" id="GO:0071596">
    <property type="term" value="P:ubiquitin-dependent protein catabolic process via the N-end rule pathway"/>
    <property type="evidence" value="ECO:0007669"/>
    <property type="project" value="UniProtKB-UniRule"/>
</dbReference>
<dbReference type="EC" id="2.3.2.27" evidence="1"/>
<dbReference type="OrthoDB" id="15304at2759"/>
<gene>
    <name evidence="4" type="ORF">PAPOLLO_LOCUS21326</name>
</gene>
<dbReference type="Pfam" id="PF22960">
    <property type="entry name" value="WHD_UBR1"/>
    <property type="match status" value="1"/>
</dbReference>
<evidence type="ECO:0000256" key="1">
    <source>
        <dbReference type="RuleBase" id="RU366018"/>
    </source>
</evidence>
<dbReference type="AlphaFoldDB" id="A0A8S3XU86"/>
<keyword evidence="1" id="KW-0862">Zinc</keyword>